<dbReference type="AlphaFoldDB" id="A0A0S3TCA8"/>
<proteinExistence type="predicted"/>
<keyword evidence="2" id="KW-1185">Reference proteome</keyword>
<reference evidence="1 2" key="1">
    <citation type="journal article" date="2015" name="Sci. Rep.">
        <title>The power of single molecule real-time sequencing technology in the de novo assembly of a eukaryotic genome.</title>
        <authorList>
            <person name="Sakai H."/>
            <person name="Naito K."/>
            <person name="Ogiso-Tanaka E."/>
            <person name="Takahashi Y."/>
            <person name="Iseki K."/>
            <person name="Muto C."/>
            <person name="Satou K."/>
            <person name="Teruya K."/>
            <person name="Shiroma A."/>
            <person name="Shimoji M."/>
            <person name="Hirano T."/>
            <person name="Itoh T."/>
            <person name="Kaga A."/>
            <person name="Tomooka N."/>
        </authorList>
    </citation>
    <scope>NUCLEOTIDE SEQUENCE [LARGE SCALE GENOMIC DNA]</scope>
    <source>
        <strain evidence="2">cv. Shumari</strain>
    </source>
</reference>
<dbReference type="Proteomes" id="UP000291084">
    <property type="component" value="Chromosome 11"/>
</dbReference>
<evidence type="ECO:0000313" key="2">
    <source>
        <dbReference type="Proteomes" id="UP000291084"/>
    </source>
</evidence>
<evidence type="ECO:0000313" key="1">
    <source>
        <dbReference type="EMBL" id="BAU02798.1"/>
    </source>
</evidence>
<sequence length="75" mass="8554">MVSSSSHLKNRLDLLSSFHCLHLVMNSLVTCFACMEARFPSQPAWSNHLPHSHFSTTYHHLLLLLLLLLLDLSNL</sequence>
<accession>A0A0S3TCA8</accession>
<protein>
    <submittedName>
        <fullName evidence="1">Uncharacterized protein</fullName>
    </submittedName>
</protein>
<organism evidence="1 2">
    <name type="scientific">Vigna angularis var. angularis</name>
    <dbReference type="NCBI Taxonomy" id="157739"/>
    <lineage>
        <taxon>Eukaryota</taxon>
        <taxon>Viridiplantae</taxon>
        <taxon>Streptophyta</taxon>
        <taxon>Embryophyta</taxon>
        <taxon>Tracheophyta</taxon>
        <taxon>Spermatophyta</taxon>
        <taxon>Magnoliopsida</taxon>
        <taxon>eudicotyledons</taxon>
        <taxon>Gunneridae</taxon>
        <taxon>Pentapetalae</taxon>
        <taxon>rosids</taxon>
        <taxon>fabids</taxon>
        <taxon>Fabales</taxon>
        <taxon>Fabaceae</taxon>
        <taxon>Papilionoideae</taxon>
        <taxon>50 kb inversion clade</taxon>
        <taxon>NPAAA clade</taxon>
        <taxon>indigoferoid/millettioid clade</taxon>
        <taxon>Phaseoleae</taxon>
        <taxon>Vigna</taxon>
    </lineage>
</organism>
<gene>
    <name evidence="1" type="primary">Vigan.11G238100</name>
    <name evidence="1" type="ORF">VIGAN_11238100</name>
</gene>
<name>A0A0S3TCA8_PHAAN</name>
<dbReference type="EMBL" id="AP015044">
    <property type="protein sequence ID" value="BAU02798.1"/>
    <property type="molecule type" value="Genomic_DNA"/>
</dbReference>